<proteinExistence type="predicted"/>
<dbReference type="EMBL" id="BSNJ01000002">
    <property type="protein sequence ID" value="GLQ19847.1"/>
    <property type="molecule type" value="Genomic_DNA"/>
</dbReference>
<keyword evidence="1" id="KW-1133">Transmembrane helix</keyword>
<evidence type="ECO:0008006" key="4">
    <source>
        <dbReference type="Google" id="ProtNLM"/>
    </source>
</evidence>
<protein>
    <recommendedName>
        <fullName evidence="4">DUF485 domain-containing protein</fullName>
    </recommendedName>
</protein>
<keyword evidence="3" id="KW-1185">Reference proteome</keyword>
<reference evidence="2" key="1">
    <citation type="journal article" date="2014" name="Int. J. Syst. Evol. Microbiol.">
        <title>Complete genome of a new Firmicutes species belonging to the dominant human colonic microbiota ('Ruminococcus bicirculans') reveals two chromosomes and a selective capacity to utilize plant glucans.</title>
        <authorList>
            <consortium name="NISC Comparative Sequencing Program"/>
            <person name="Wegmann U."/>
            <person name="Louis P."/>
            <person name="Goesmann A."/>
            <person name="Henrissat B."/>
            <person name="Duncan S.H."/>
            <person name="Flint H.J."/>
        </authorList>
    </citation>
    <scope>NUCLEOTIDE SEQUENCE</scope>
    <source>
        <strain evidence="2">NBRC 108216</strain>
    </source>
</reference>
<evidence type="ECO:0000313" key="2">
    <source>
        <dbReference type="EMBL" id="GLQ19847.1"/>
    </source>
</evidence>
<dbReference type="Proteomes" id="UP001161390">
    <property type="component" value="Unassembled WGS sequence"/>
</dbReference>
<organism evidence="2 3">
    <name type="scientific">Algimonas porphyrae</name>
    <dbReference type="NCBI Taxonomy" id="1128113"/>
    <lineage>
        <taxon>Bacteria</taxon>
        <taxon>Pseudomonadati</taxon>
        <taxon>Pseudomonadota</taxon>
        <taxon>Alphaproteobacteria</taxon>
        <taxon>Maricaulales</taxon>
        <taxon>Robiginitomaculaceae</taxon>
        <taxon>Algimonas</taxon>
    </lineage>
</organism>
<keyword evidence="1" id="KW-0812">Transmembrane</keyword>
<accession>A0ABQ5UYR4</accession>
<sequence>MNGPHFQIHRYSRRVKGVPITLVGWVLFLIYLGITLSGFVFIAKTAELAALPLVQFLFIVIILIAIIVAGLLFMMWTLGEIVDHR</sequence>
<evidence type="ECO:0000313" key="3">
    <source>
        <dbReference type="Proteomes" id="UP001161390"/>
    </source>
</evidence>
<reference evidence="2" key="2">
    <citation type="submission" date="2023-01" db="EMBL/GenBank/DDBJ databases">
        <title>Draft genome sequence of Algimonas porphyrae strain NBRC 108216.</title>
        <authorList>
            <person name="Sun Q."/>
            <person name="Mori K."/>
        </authorList>
    </citation>
    <scope>NUCLEOTIDE SEQUENCE</scope>
    <source>
        <strain evidence="2">NBRC 108216</strain>
    </source>
</reference>
<keyword evidence="1" id="KW-0472">Membrane</keyword>
<gene>
    <name evidence="2" type="ORF">GCM10007854_08020</name>
</gene>
<feature type="transmembrane region" description="Helical" evidence="1">
    <location>
        <begin position="20"/>
        <end position="42"/>
    </location>
</feature>
<feature type="transmembrane region" description="Helical" evidence="1">
    <location>
        <begin position="54"/>
        <end position="78"/>
    </location>
</feature>
<dbReference type="RefSeq" id="WP_284369879.1">
    <property type="nucleotide sequence ID" value="NZ_BSNJ01000002.1"/>
</dbReference>
<evidence type="ECO:0000256" key="1">
    <source>
        <dbReference type="SAM" id="Phobius"/>
    </source>
</evidence>
<comment type="caution">
    <text evidence="2">The sequence shown here is derived from an EMBL/GenBank/DDBJ whole genome shotgun (WGS) entry which is preliminary data.</text>
</comment>
<name>A0ABQ5UYR4_9PROT</name>